<evidence type="ECO:0000256" key="2">
    <source>
        <dbReference type="ARBA" id="ARBA00022448"/>
    </source>
</evidence>
<sequence length="1110" mass="123827">MSKLSFLGILIQCWLCGLLVAHDASSQKVSIEKVYLTVNFKDVDLARALREIERKTDFNFSYYRSILNKEHKITLVAQNESLAQILRDISRNAHVNFKRVNNNIFVNKRLNGESVEEVIWQDQVIKGLVKGEDGEPLPGVSIVVKGTTTGTTTNIDGEFKLNLPQNAVLVLSYIGYQTQEIEVGERTEFKITMLQDVSQLEEVVVVGYGEQKRANVTGAVATIDNKTLKQSPTANLSNSLAGRLPGLIATQRSGEPGEDGADLLIRGQSTFGANQPLVLVDGVQRPFSQIDPNEVESISILKDASAAAIYGVRAANGVILVTTKRGKAGKTTVSYNGQVGFQMPTRLPEFLGAYDYATLLNEARTNADKNPAYTDEELQKIKDGSDPDRLPNTDWLDIGMKRKAIQTKHNITVNGGGEKARFFVSMGYLDQDGLFDKTNFKRYNVRSNIDATLNDDFTIKLDLNGRFERRNAPGASTGTIFSQLLRTPPTFPAYYSNGLIAPGRNGENPLFSIEQSGFSQKENYIFEGTLSGEYNIPFIEGLKVSGSAAFNKRWGYEKLWSTPSNTFYELIDGEYIERVSPTTKPTLKNTFIQGPPPNGTNWPGPVILLNARLQYENTFGDHYVKGLIGAEQSEFFGTFFSALRRDYISSALPELFVGDDENQSTNGESVEGSLQSIFGRLNYSYKDRYLLEASFRRDGSFNFPKSGRIGFFPSFSLGWRVSEELFMKNIAWLDQLKLRASWGQLGNDRIPAFEYFSGYGFNKYVFGGADATIVKSIREGVIANPNITWEKATMSNIGVEAKFFQGKVGLELDYFYKRTKDILMPRNRAIPDLLGAEVPVENHAIVDNSGIEVILEHQNTLNDFNYWAKVNFTFNRSEIIELDEGENKPAYQSVIGLPLYQHFGLKALGLFQSEEEIKDHADQGNVAPGDIKYEDINDDGVIDDLDNVKIGRSTVPEIVYGMSLGASYKGFDISVLLQGAGNADLYLSHEAAWAFFNGGKVLEQHLDRWTPDNPNASYPRILEEDSNNQRTSSFWLKSGSYLRIKNIELGYNFPESITSKIGASNLRLFANGINLFTFSEVDTFDPEAPSGRGWFYPQQKIINFGVNVTF</sequence>
<dbReference type="FunFam" id="2.170.130.10:FF:000003">
    <property type="entry name" value="SusC/RagA family TonB-linked outer membrane protein"/>
    <property type="match status" value="1"/>
</dbReference>
<evidence type="ECO:0000256" key="5">
    <source>
        <dbReference type="ARBA" id="ARBA00023136"/>
    </source>
</evidence>
<dbReference type="InterPro" id="IPR023996">
    <property type="entry name" value="TonB-dep_OMP_SusC/RagA"/>
</dbReference>
<keyword evidence="6 7" id="KW-0998">Cell outer membrane</keyword>
<protein>
    <submittedName>
        <fullName evidence="10">SusC/RagA family TonB-linked outer membrane protein</fullName>
    </submittedName>
</protein>
<dbReference type="InterPro" id="IPR012910">
    <property type="entry name" value="Plug_dom"/>
</dbReference>
<dbReference type="EMBL" id="JBDKWZ010000012">
    <property type="protein sequence ID" value="MEN7550162.1"/>
    <property type="molecule type" value="Genomic_DNA"/>
</dbReference>
<dbReference type="Gene3D" id="2.170.130.10">
    <property type="entry name" value="TonB-dependent receptor, plug domain"/>
    <property type="match status" value="1"/>
</dbReference>
<evidence type="ECO:0000256" key="1">
    <source>
        <dbReference type="ARBA" id="ARBA00004571"/>
    </source>
</evidence>
<proteinExistence type="inferred from homology"/>
<keyword evidence="4 7" id="KW-0812">Transmembrane</keyword>
<organism evidence="10 11">
    <name type="scientific">Rapidithrix thailandica</name>
    <dbReference type="NCBI Taxonomy" id="413964"/>
    <lineage>
        <taxon>Bacteria</taxon>
        <taxon>Pseudomonadati</taxon>
        <taxon>Bacteroidota</taxon>
        <taxon>Cytophagia</taxon>
        <taxon>Cytophagales</taxon>
        <taxon>Flammeovirgaceae</taxon>
        <taxon>Rapidithrix</taxon>
    </lineage>
</organism>
<evidence type="ECO:0000313" key="10">
    <source>
        <dbReference type="EMBL" id="MEN7550162.1"/>
    </source>
</evidence>
<evidence type="ECO:0000256" key="7">
    <source>
        <dbReference type="PROSITE-ProRule" id="PRU01360"/>
    </source>
</evidence>
<dbReference type="Gene3D" id="3.55.50.30">
    <property type="match status" value="1"/>
</dbReference>
<evidence type="ECO:0000256" key="3">
    <source>
        <dbReference type="ARBA" id="ARBA00022452"/>
    </source>
</evidence>
<keyword evidence="5 7" id="KW-0472">Membrane</keyword>
<dbReference type="InterPro" id="IPR008969">
    <property type="entry name" value="CarboxyPept-like_regulatory"/>
</dbReference>
<dbReference type="Gene3D" id="2.60.40.1120">
    <property type="entry name" value="Carboxypeptidase-like, regulatory domain"/>
    <property type="match status" value="1"/>
</dbReference>
<evidence type="ECO:0000259" key="8">
    <source>
        <dbReference type="Pfam" id="PF07715"/>
    </source>
</evidence>
<dbReference type="NCBIfam" id="TIGR04057">
    <property type="entry name" value="SusC_RagA_signa"/>
    <property type="match status" value="1"/>
</dbReference>
<dbReference type="InterPro" id="IPR037066">
    <property type="entry name" value="Plug_dom_sf"/>
</dbReference>
<dbReference type="Gene3D" id="2.40.170.20">
    <property type="entry name" value="TonB-dependent receptor, beta-barrel domain"/>
    <property type="match status" value="1"/>
</dbReference>
<evidence type="ECO:0000313" key="11">
    <source>
        <dbReference type="Proteomes" id="UP001403385"/>
    </source>
</evidence>
<feature type="domain" description="Protein FecR C-terminal" evidence="9">
    <location>
        <begin position="39"/>
        <end position="106"/>
    </location>
</feature>
<dbReference type="Proteomes" id="UP001403385">
    <property type="component" value="Unassembled WGS sequence"/>
</dbReference>
<dbReference type="RefSeq" id="WP_346822941.1">
    <property type="nucleotide sequence ID" value="NZ_JBDKWZ010000012.1"/>
</dbReference>
<dbReference type="NCBIfam" id="TIGR04056">
    <property type="entry name" value="OMP_RagA_SusC"/>
    <property type="match status" value="1"/>
</dbReference>
<keyword evidence="2 7" id="KW-0813">Transport</keyword>
<feature type="domain" description="TonB-dependent receptor plug" evidence="8">
    <location>
        <begin position="214"/>
        <end position="318"/>
    </location>
</feature>
<comment type="caution">
    <text evidence="10">The sequence shown here is derived from an EMBL/GenBank/DDBJ whole genome shotgun (WGS) entry which is preliminary data.</text>
</comment>
<dbReference type="Pfam" id="PF16344">
    <property type="entry name" value="FecR_C"/>
    <property type="match status" value="1"/>
</dbReference>
<evidence type="ECO:0000256" key="4">
    <source>
        <dbReference type="ARBA" id="ARBA00022692"/>
    </source>
</evidence>
<dbReference type="PROSITE" id="PS52016">
    <property type="entry name" value="TONB_DEPENDENT_REC_3"/>
    <property type="match status" value="1"/>
</dbReference>
<gene>
    <name evidence="10" type="ORF">AAG747_19740</name>
</gene>
<dbReference type="SUPFAM" id="SSF56935">
    <property type="entry name" value="Porins"/>
    <property type="match status" value="1"/>
</dbReference>
<dbReference type="GO" id="GO:0009279">
    <property type="term" value="C:cell outer membrane"/>
    <property type="evidence" value="ECO:0007669"/>
    <property type="project" value="UniProtKB-SubCell"/>
</dbReference>
<reference evidence="10 11" key="1">
    <citation type="submission" date="2024-04" db="EMBL/GenBank/DDBJ databases">
        <title>Novel genus in family Flammeovirgaceae.</title>
        <authorList>
            <person name="Nguyen T.H."/>
            <person name="Vuong T.Q."/>
            <person name="Le H."/>
            <person name="Kim S.-G."/>
        </authorList>
    </citation>
    <scope>NUCLEOTIDE SEQUENCE [LARGE SCALE GENOMIC DNA]</scope>
    <source>
        <strain evidence="10 11">JCM 23209</strain>
    </source>
</reference>
<evidence type="ECO:0000259" key="9">
    <source>
        <dbReference type="Pfam" id="PF16344"/>
    </source>
</evidence>
<comment type="similarity">
    <text evidence="7">Belongs to the TonB-dependent receptor family.</text>
</comment>
<keyword evidence="11" id="KW-1185">Reference proteome</keyword>
<dbReference type="InterPro" id="IPR023997">
    <property type="entry name" value="TonB-dep_OMP_SusC/RagA_CS"/>
</dbReference>
<dbReference type="Pfam" id="PF13715">
    <property type="entry name" value="CarbopepD_reg_2"/>
    <property type="match status" value="1"/>
</dbReference>
<dbReference type="SUPFAM" id="SSF49464">
    <property type="entry name" value="Carboxypeptidase regulatory domain-like"/>
    <property type="match status" value="1"/>
</dbReference>
<accession>A0AAW9S9L8</accession>
<dbReference type="Pfam" id="PF07715">
    <property type="entry name" value="Plug"/>
    <property type="match status" value="1"/>
</dbReference>
<dbReference type="InterPro" id="IPR036942">
    <property type="entry name" value="Beta-barrel_TonB_sf"/>
</dbReference>
<dbReference type="InterPro" id="IPR032508">
    <property type="entry name" value="FecR_C"/>
</dbReference>
<dbReference type="FunFam" id="2.60.40.1120:FF:000003">
    <property type="entry name" value="Outer membrane protein Omp121"/>
    <property type="match status" value="1"/>
</dbReference>
<keyword evidence="3 7" id="KW-1134">Transmembrane beta strand</keyword>
<name>A0AAW9S9L8_9BACT</name>
<evidence type="ECO:0000256" key="6">
    <source>
        <dbReference type="ARBA" id="ARBA00023237"/>
    </source>
</evidence>
<comment type="subcellular location">
    <subcellularLocation>
        <location evidence="1 7">Cell outer membrane</location>
        <topology evidence="1 7">Multi-pass membrane protein</topology>
    </subcellularLocation>
</comment>
<dbReference type="InterPro" id="IPR039426">
    <property type="entry name" value="TonB-dep_rcpt-like"/>
</dbReference>
<dbReference type="AlphaFoldDB" id="A0AAW9S9L8"/>